<keyword evidence="4" id="KW-1133">Transmembrane helix</keyword>
<accession>A0A9X7F654</accession>
<name>A0A9X7F654_NEIPE</name>
<evidence type="ECO:0000256" key="4">
    <source>
        <dbReference type="SAM" id="Phobius"/>
    </source>
</evidence>
<protein>
    <submittedName>
        <fullName evidence="6">OmpA family protein</fullName>
    </submittedName>
</protein>
<evidence type="ECO:0000313" key="6">
    <source>
        <dbReference type="EMBL" id="WOS97941.1"/>
    </source>
</evidence>
<evidence type="ECO:0000256" key="1">
    <source>
        <dbReference type="ARBA" id="ARBA00004442"/>
    </source>
</evidence>
<feature type="transmembrane region" description="Helical" evidence="4">
    <location>
        <begin position="7"/>
        <end position="25"/>
    </location>
</feature>
<dbReference type="RefSeq" id="WP_101756360.1">
    <property type="nucleotide sequence ID" value="NZ_CP136962.1"/>
</dbReference>
<evidence type="ECO:0000259" key="5">
    <source>
        <dbReference type="PROSITE" id="PS51123"/>
    </source>
</evidence>
<dbReference type="Pfam" id="PF00691">
    <property type="entry name" value="OmpA"/>
    <property type="match status" value="1"/>
</dbReference>
<dbReference type="InterPro" id="IPR006665">
    <property type="entry name" value="OmpA-like"/>
</dbReference>
<sequence length="542" mass="61502">MTYRKISVLATLAVFELVLLYVFAVYWQAGWIIKGCAWALSVGVAFYYWRFYLKKKREQINTDFWKKITEELDSNGDLGCYTIRLHDSSVPRKLVERVNETVYINMSGSENLHPVVSNLLENTAHKYVSVSLELWLSPAENTDIATTLRTWLRNILFLQKSTGLTIPVHWLIQTPVSFLFDRKNSHSVFSIINKKEHNRLQINEFLKNLKNALSLKFLHDSNAQYSHQYVYLMEALNFLEEKFLKNTDSGWEYVDICSLSLADCGNFQNTSEWAAYLVKNTDGLIPTAKSVQHGSVRYILSEYLDKYAVYHRNHISDMIFKVLFIGVAGFFLAASFSTVNNSRLLEQIGTHIADFRMETDKAEQAKKIGLLKQDLKLLEGYRDYGVPAYLGLGLYRAQAYIPKLKALIPAEVPKAPGPVKKPEPVVLTLDSLALFETGQFELKNNANKALIGVLKAIESHPDTRILVEGHTDNVGNPVSNQQLSEKRAQSVKDWLVISSNVPEGRFEVKGLGDTKPIADNQTEDGKAKNRRVEIILIPSATQ</sequence>
<dbReference type="InterPro" id="IPR050330">
    <property type="entry name" value="Bact_OuterMem_StrucFunc"/>
</dbReference>
<evidence type="ECO:0000256" key="3">
    <source>
        <dbReference type="PROSITE-ProRule" id="PRU00473"/>
    </source>
</evidence>
<gene>
    <name evidence="7" type="ORF">CYJ98_003175</name>
    <name evidence="6" type="ORF">CYJ98_010325</name>
</gene>
<proteinExistence type="predicted"/>
<feature type="transmembrane region" description="Helical" evidence="4">
    <location>
        <begin position="31"/>
        <end position="49"/>
    </location>
</feature>
<dbReference type="PROSITE" id="PS51123">
    <property type="entry name" value="OMPA_2"/>
    <property type="match status" value="1"/>
</dbReference>
<dbReference type="Gene3D" id="3.30.1330.60">
    <property type="entry name" value="OmpA-like domain"/>
    <property type="match status" value="1"/>
</dbReference>
<evidence type="ECO:0000256" key="2">
    <source>
        <dbReference type="ARBA" id="ARBA00023136"/>
    </source>
</evidence>
<organism evidence="6 8">
    <name type="scientific">Neisseria perflava</name>
    <dbReference type="NCBI Taxonomy" id="33053"/>
    <lineage>
        <taxon>Bacteria</taxon>
        <taxon>Pseudomonadati</taxon>
        <taxon>Pseudomonadota</taxon>
        <taxon>Betaproteobacteria</taxon>
        <taxon>Neisseriales</taxon>
        <taxon>Neisseriaceae</taxon>
        <taxon>Neisseria</taxon>
    </lineage>
</organism>
<dbReference type="SUPFAM" id="SSF103088">
    <property type="entry name" value="OmpA-like"/>
    <property type="match status" value="1"/>
</dbReference>
<dbReference type="CDD" id="cd07185">
    <property type="entry name" value="OmpA_C-like"/>
    <property type="match status" value="1"/>
</dbReference>
<dbReference type="PRINTS" id="PR01021">
    <property type="entry name" value="OMPADOMAIN"/>
</dbReference>
<dbReference type="GO" id="GO:0009279">
    <property type="term" value="C:cell outer membrane"/>
    <property type="evidence" value="ECO:0007669"/>
    <property type="project" value="UniProtKB-SubCell"/>
</dbReference>
<dbReference type="EMBL" id="CP136962">
    <property type="protein sequence ID" value="WOS98673.1"/>
    <property type="molecule type" value="Genomic_DNA"/>
</dbReference>
<comment type="subcellular location">
    <subcellularLocation>
        <location evidence="1">Cell outer membrane</location>
    </subcellularLocation>
</comment>
<feature type="transmembrane region" description="Helical" evidence="4">
    <location>
        <begin position="318"/>
        <end position="336"/>
    </location>
</feature>
<evidence type="ECO:0000313" key="7">
    <source>
        <dbReference type="EMBL" id="WOS98673.1"/>
    </source>
</evidence>
<reference evidence="6" key="2">
    <citation type="submission" date="2017-12" db="EMBL/GenBank/DDBJ databases">
        <authorList>
            <person name="Thomas-White K."/>
            <person name="Wolfe A.J."/>
        </authorList>
    </citation>
    <scope>NUCLEOTIDE SEQUENCE</scope>
    <source>
        <strain evidence="6">UMB0023</strain>
    </source>
</reference>
<dbReference type="InterPro" id="IPR036737">
    <property type="entry name" value="OmpA-like_sf"/>
</dbReference>
<feature type="domain" description="OmpA-like" evidence="5">
    <location>
        <begin position="422"/>
        <end position="540"/>
    </location>
</feature>
<dbReference type="PANTHER" id="PTHR30329">
    <property type="entry name" value="STATOR ELEMENT OF FLAGELLAR MOTOR COMPLEX"/>
    <property type="match status" value="1"/>
</dbReference>
<dbReference type="Proteomes" id="UP000234781">
    <property type="component" value="Chromosome"/>
</dbReference>
<evidence type="ECO:0000313" key="8">
    <source>
        <dbReference type="Proteomes" id="UP000234781"/>
    </source>
</evidence>
<dbReference type="PANTHER" id="PTHR30329:SF20">
    <property type="entry name" value="EXPORTED PROTEIN"/>
    <property type="match status" value="1"/>
</dbReference>
<dbReference type="AlphaFoldDB" id="A0A9X7F654"/>
<reference evidence="6 8" key="3">
    <citation type="submission" date="2023-10" db="EMBL/GenBank/DDBJ databases">
        <authorList>
            <person name="Choi B."/>
        </authorList>
    </citation>
    <scope>NUCLEOTIDE SEQUENCE [LARGE SCALE GENOMIC DNA]</scope>
    <source>
        <strain evidence="6 8">UMB0023</strain>
    </source>
</reference>
<dbReference type="EMBL" id="CP136962">
    <property type="protein sequence ID" value="WOS97941.1"/>
    <property type="molecule type" value="Genomic_DNA"/>
</dbReference>
<keyword evidence="2 3" id="KW-0472">Membrane</keyword>
<reference evidence="8" key="1">
    <citation type="submission" date="2017-12" db="EMBL/GenBank/DDBJ databases">
        <title>Phylogenetic diversity of female urinary microbiome.</title>
        <authorList>
            <person name="Thomas-White K."/>
            <person name="Wolfe A.J."/>
        </authorList>
    </citation>
    <scope>NUCLEOTIDE SEQUENCE [LARGE SCALE GENOMIC DNA]</scope>
    <source>
        <strain evidence="8">UMB0023</strain>
    </source>
</reference>
<dbReference type="InterPro" id="IPR006664">
    <property type="entry name" value="OMP_bac"/>
</dbReference>
<keyword evidence="4" id="KW-0812">Transmembrane</keyword>
<keyword evidence="8" id="KW-1185">Reference proteome</keyword>